<dbReference type="Proteomes" id="UP000191612">
    <property type="component" value="Unassembled WGS sequence"/>
</dbReference>
<organism evidence="1 2">
    <name type="scientific">Penicillium solitum</name>
    <dbReference type="NCBI Taxonomy" id="60172"/>
    <lineage>
        <taxon>Eukaryota</taxon>
        <taxon>Fungi</taxon>
        <taxon>Dikarya</taxon>
        <taxon>Ascomycota</taxon>
        <taxon>Pezizomycotina</taxon>
        <taxon>Eurotiomycetes</taxon>
        <taxon>Eurotiomycetidae</taxon>
        <taxon>Eurotiales</taxon>
        <taxon>Aspergillaceae</taxon>
        <taxon>Penicillium</taxon>
    </lineage>
</organism>
<name>A0A1V6R5I6_9EURO</name>
<keyword evidence="2" id="KW-1185">Reference proteome</keyword>
<dbReference type="AlphaFoldDB" id="A0A1V6R5I6"/>
<evidence type="ECO:0000313" key="2">
    <source>
        <dbReference type="Proteomes" id="UP000191612"/>
    </source>
</evidence>
<dbReference type="EMBL" id="MDYO01000015">
    <property type="protein sequence ID" value="OQD96663.1"/>
    <property type="molecule type" value="Genomic_DNA"/>
</dbReference>
<evidence type="ECO:0000313" key="1">
    <source>
        <dbReference type="EMBL" id="OQD96663.1"/>
    </source>
</evidence>
<proteinExistence type="predicted"/>
<accession>A0A1V6R5I6</accession>
<sequence>MRPCGTAISKNRRSIFASQGNGTTARILDVRTGGGSLIVTSGCHQRYAYFCNREFIDPEPHSETGHTPGGD</sequence>
<comment type="caution">
    <text evidence="1">The sequence shown here is derived from an EMBL/GenBank/DDBJ whole genome shotgun (WGS) entry which is preliminary data.</text>
</comment>
<gene>
    <name evidence="1" type="ORF">PENSOL_c015G11159</name>
</gene>
<protein>
    <submittedName>
        <fullName evidence="1">Uncharacterized protein</fullName>
    </submittedName>
</protein>
<reference evidence="2" key="1">
    <citation type="journal article" date="2017" name="Nat. Microbiol.">
        <title>Global analysis of biosynthetic gene clusters reveals vast potential of secondary metabolite production in Penicillium species.</title>
        <authorList>
            <person name="Nielsen J.C."/>
            <person name="Grijseels S."/>
            <person name="Prigent S."/>
            <person name="Ji B."/>
            <person name="Dainat J."/>
            <person name="Nielsen K.F."/>
            <person name="Frisvad J.C."/>
            <person name="Workman M."/>
            <person name="Nielsen J."/>
        </authorList>
    </citation>
    <scope>NUCLEOTIDE SEQUENCE [LARGE SCALE GENOMIC DNA]</scope>
    <source>
        <strain evidence="2">IBT 29525</strain>
    </source>
</reference>